<dbReference type="Pfam" id="PF13279">
    <property type="entry name" value="4HBT_2"/>
    <property type="match status" value="1"/>
</dbReference>
<protein>
    <submittedName>
        <fullName evidence="3">Acyl-CoA thioesterase</fullName>
    </submittedName>
</protein>
<keyword evidence="2" id="KW-0378">Hydrolase</keyword>
<dbReference type="PANTHER" id="PTHR31793">
    <property type="entry name" value="4-HYDROXYBENZOYL-COA THIOESTERASE FAMILY MEMBER"/>
    <property type="match status" value="1"/>
</dbReference>
<comment type="similarity">
    <text evidence="1">Belongs to the 4-hydroxybenzoyl-CoA thioesterase family.</text>
</comment>
<dbReference type="Gene3D" id="3.10.129.10">
    <property type="entry name" value="Hotdog Thioesterase"/>
    <property type="match status" value="1"/>
</dbReference>
<organism evidence="3 4">
    <name type="scientific">Myceligenerans salitolerans</name>
    <dbReference type="NCBI Taxonomy" id="1230528"/>
    <lineage>
        <taxon>Bacteria</taxon>
        <taxon>Bacillati</taxon>
        <taxon>Actinomycetota</taxon>
        <taxon>Actinomycetes</taxon>
        <taxon>Micrococcales</taxon>
        <taxon>Promicromonosporaceae</taxon>
        <taxon>Myceligenerans</taxon>
    </lineage>
</organism>
<dbReference type="EMBL" id="JAFMPK010000009">
    <property type="protein sequence ID" value="MBO0607594.1"/>
    <property type="molecule type" value="Genomic_DNA"/>
</dbReference>
<dbReference type="PANTHER" id="PTHR31793:SF27">
    <property type="entry name" value="NOVEL THIOESTERASE SUPERFAMILY DOMAIN AND SAPOSIN A-TYPE DOMAIN CONTAINING PROTEIN (0610012H03RIK)"/>
    <property type="match status" value="1"/>
</dbReference>
<dbReference type="CDD" id="cd00586">
    <property type="entry name" value="4HBT"/>
    <property type="match status" value="1"/>
</dbReference>
<dbReference type="InterPro" id="IPR029069">
    <property type="entry name" value="HotDog_dom_sf"/>
</dbReference>
<dbReference type="SUPFAM" id="SSF54637">
    <property type="entry name" value="Thioesterase/thiol ester dehydrase-isomerase"/>
    <property type="match status" value="1"/>
</dbReference>
<dbReference type="Proteomes" id="UP000664617">
    <property type="component" value="Unassembled WGS sequence"/>
</dbReference>
<reference evidence="4" key="1">
    <citation type="submission" date="2023-07" db="EMBL/GenBank/DDBJ databases">
        <title>Myceligenerans salitolerans sp. nov., a halotolerant actinomycete isolated from a salt lake in Xinjiang, China.</title>
        <authorList>
            <person name="Guan T."/>
        </authorList>
    </citation>
    <scope>NUCLEOTIDE SEQUENCE [LARGE SCALE GENOMIC DNA]</scope>
    <source>
        <strain evidence="4">XHU 5031</strain>
    </source>
</reference>
<evidence type="ECO:0000256" key="1">
    <source>
        <dbReference type="ARBA" id="ARBA00005953"/>
    </source>
</evidence>
<evidence type="ECO:0000256" key="2">
    <source>
        <dbReference type="ARBA" id="ARBA00022801"/>
    </source>
</evidence>
<comment type="caution">
    <text evidence="3">The sequence shown here is derived from an EMBL/GenBank/DDBJ whole genome shotgun (WGS) entry which is preliminary data.</text>
</comment>
<proteinExistence type="inferred from homology"/>
<keyword evidence="4" id="KW-1185">Reference proteome</keyword>
<gene>
    <name evidence="3" type="ORF">J0911_00950</name>
</gene>
<dbReference type="RefSeq" id="WP_207273519.1">
    <property type="nucleotide sequence ID" value="NZ_JAFMPK010000009.1"/>
</dbReference>
<name>A0ABS3I3L1_9MICO</name>
<dbReference type="InterPro" id="IPR050563">
    <property type="entry name" value="4-hydroxybenzoyl-CoA_TE"/>
</dbReference>
<evidence type="ECO:0000313" key="4">
    <source>
        <dbReference type="Proteomes" id="UP000664617"/>
    </source>
</evidence>
<accession>A0ABS3I3L1</accession>
<sequence length="144" mass="15887">MSQHPSHDAPATSARLPFPLRWNDNDQYGHLNNTVYYEAMDTAANRWMIRHAGLDPQGDVIALCVASSCQFLRSASFPEELEVEVGVEKVGRTSLTWAPRILRTGEAEPLATGSFTHVFVDAATRRPVPVPDAVRAAIHRHLSA</sequence>
<evidence type="ECO:0000313" key="3">
    <source>
        <dbReference type="EMBL" id="MBO0607594.1"/>
    </source>
</evidence>